<dbReference type="PANTHER" id="PTHR22916">
    <property type="entry name" value="GLYCOSYLTRANSFERASE"/>
    <property type="match status" value="1"/>
</dbReference>
<dbReference type="Pfam" id="PF00535">
    <property type="entry name" value="Glycos_transf_2"/>
    <property type="match status" value="1"/>
</dbReference>
<evidence type="ECO:0000259" key="1">
    <source>
        <dbReference type="Pfam" id="PF00535"/>
    </source>
</evidence>
<proteinExistence type="predicted"/>
<reference evidence="2 3" key="1">
    <citation type="journal article" date="2011" name="J. Bacteriol.">
        <title>Genome sequence of Chthoniobacter flavus Ellin428, an aerobic heterotrophic soil bacterium.</title>
        <authorList>
            <person name="Kant R."/>
            <person name="van Passel M.W."/>
            <person name="Palva A."/>
            <person name="Lucas S."/>
            <person name="Lapidus A."/>
            <person name="Glavina Del Rio T."/>
            <person name="Dalin E."/>
            <person name="Tice H."/>
            <person name="Bruce D."/>
            <person name="Goodwin L."/>
            <person name="Pitluck S."/>
            <person name="Larimer F.W."/>
            <person name="Land M.L."/>
            <person name="Hauser L."/>
            <person name="Sangwan P."/>
            <person name="de Vos W.M."/>
            <person name="Janssen P.H."/>
            <person name="Smidt H."/>
        </authorList>
    </citation>
    <scope>NUCLEOTIDE SEQUENCE [LARGE SCALE GENOMIC DNA]</scope>
    <source>
        <strain evidence="2 3">Ellin428</strain>
    </source>
</reference>
<dbReference type="Proteomes" id="UP000005824">
    <property type="component" value="Unassembled WGS sequence"/>
</dbReference>
<dbReference type="eggNOG" id="COG1216">
    <property type="taxonomic scope" value="Bacteria"/>
</dbReference>
<protein>
    <submittedName>
        <fullName evidence="2">Glycosyl transferase family 2</fullName>
    </submittedName>
</protein>
<dbReference type="GO" id="GO:0016758">
    <property type="term" value="F:hexosyltransferase activity"/>
    <property type="evidence" value="ECO:0007669"/>
    <property type="project" value="UniProtKB-ARBA"/>
</dbReference>
<keyword evidence="3" id="KW-1185">Reference proteome</keyword>
<dbReference type="STRING" id="497964.CfE428DRAFT_3075"/>
<dbReference type="RefSeq" id="WP_006980400.1">
    <property type="nucleotide sequence ID" value="NZ_ABVL01000008.1"/>
</dbReference>
<dbReference type="PANTHER" id="PTHR22916:SF65">
    <property type="entry name" value="SLR1065 PROTEIN"/>
    <property type="match status" value="1"/>
</dbReference>
<evidence type="ECO:0000313" key="2">
    <source>
        <dbReference type="EMBL" id="EDY19390.1"/>
    </source>
</evidence>
<gene>
    <name evidence="2" type="ORF">CfE428DRAFT_3075</name>
</gene>
<sequence length="307" mass="35094">MSCTVPSEVNNGEVWPRISVVTPSYRQAPFLETTILSVLGQCYPNLEYIIMDGGSDDGSVEIIQRYESQIAHWESARDKGQSDAINRGFARATGDILCWLNSDDFFLPGTLRTIGRLLAGSVGRAALLFGSCVYFREADGSARILRARAHSVETLRETDCIYQPSSFWTKTLWEVNGPLDEELHFGFDWDWYIRARRHCDFLMHEGILSAYRRHAAHKSGSGGKTRREEILRVVRRHGSEAQIRSYEYAEAKYPDFERRQRVNQMLRRWHVPYATQVSALLTPGLWQLPTGVSRETFRRATGMFSST</sequence>
<dbReference type="EMBL" id="ABVL01000008">
    <property type="protein sequence ID" value="EDY19390.1"/>
    <property type="molecule type" value="Genomic_DNA"/>
</dbReference>
<dbReference type="InterPro" id="IPR029044">
    <property type="entry name" value="Nucleotide-diphossugar_trans"/>
</dbReference>
<feature type="domain" description="Glycosyltransferase 2-like" evidence="1">
    <location>
        <begin position="19"/>
        <end position="112"/>
    </location>
</feature>
<dbReference type="SUPFAM" id="SSF53448">
    <property type="entry name" value="Nucleotide-diphospho-sugar transferases"/>
    <property type="match status" value="1"/>
</dbReference>
<name>B4D2F0_9BACT</name>
<keyword evidence="2" id="KW-0808">Transferase</keyword>
<dbReference type="InterPro" id="IPR001173">
    <property type="entry name" value="Glyco_trans_2-like"/>
</dbReference>
<comment type="caution">
    <text evidence="2">The sequence shown here is derived from an EMBL/GenBank/DDBJ whole genome shotgun (WGS) entry which is preliminary data.</text>
</comment>
<dbReference type="CDD" id="cd06433">
    <property type="entry name" value="GT_2_WfgS_like"/>
    <property type="match status" value="1"/>
</dbReference>
<accession>B4D2F0</accession>
<dbReference type="AlphaFoldDB" id="B4D2F0"/>
<evidence type="ECO:0000313" key="3">
    <source>
        <dbReference type="Proteomes" id="UP000005824"/>
    </source>
</evidence>
<organism evidence="2 3">
    <name type="scientific">Chthoniobacter flavus Ellin428</name>
    <dbReference type="NCBI Taxonomy" id="497964"/>
    <lineage>
        <taxon>Bacteria</taxon>
        <taxon>Pseudomonadati</taxon>
        <taxon>Verrucomicrobiota</taxon>
        <taxon>Spartobacteria</taxon>
        <taxon>Chthoniobacterales</taxon>
        <taxon>Chthoniobacteraceae</taxon>
        <taxon>Chthoniobacter</taxon>
    </lineage>
</organism>
<dbReference type="Gene3D" id="3.90.550.10">
    <property type="entry name" value="Spore Coat Polysaccharide Biosynthesis Protein SpsA, Chain A"/>
    <property type="match status" value="1"/>
</dbReference>
<dbReference type="InParanoid" id="B4D2F0"/>